<evidence type="ECO:0000256" key="1">
    <source>
        <dbReference type="ARBA" id="ARBA00022723"/>
    </source>
</evidence>
<dbReference type="InterPro" id="IPR013149">
    <property type="entry name" value="ADH-like_C"/>
</dbReference>
<evidence type="ECO:0000313" key="8">
    <source>
        <dbReference type="EMBL" id="CAB4898531.1"/>
    </source>
</evidence>
<dbReference type="PANTHER" id="PTHR43880">
    <property type="entry name" value="ALCOHOL DEHYDROGENASE"/>
    <property type="match status" value="1"/>
</dbReference>
<keyword evidence="3" id="KW-0560">Oxidoreductase</keyword>
<accession>A0A6J7FSX8</accession>
<dbReference type="Pfam" id="PF00107">
    <property type="entry name" value="ADH_zinc_N"/>
    <property type="match status" value="1"/>
</dbReference>
<dbReference type="SUPFAM" id="SSF51735">
    <property type="entry name" value="NAD(P)-binding Rossmann-fold domains"/>
    <property type="match status" value="1"/>
</dbReference>
<evidence type="ECO:0000313" key="6">
    <source>
        <dbReference type="EMBL" id="CAB4763538.1"/>
    </source>
</evidence>
<dbReference type="GO" id="GO:0051903">
    <property type="term" value="F:S-(hydroxymethyl)glutathione dehydrogenase [NAD(P)+] activity"/>
    <property type="evidence" value="ECO:0007669"/>
    <property type="project" value="TreeGrafter"/>
</dbReference>
<organism evidence="8">
    <name type="scientific">freshwater metagenome</name>
    <dbReference type="NCBI Taxonomy" id="449393"/>
    <lineage>
        <taxon>unclassified sequences</taxon>
        <taxon>metagenomes</taxon>
        <taxon>ecological metagenomes</taxon>
    </lineage>
</organism>
<keyword evidence="1" id="KW-0479">Metal-binding</keyword>
<evidence type="ECO:0000313" key="7">
    <source>
        <dbReference type="EMBL" id="CAB4816896.1"/>
    </source>
</evidence>
<dbReference type="PANTHER" id="PTHR43880:SF12">
    <property type="entry name" value="ALCOHOL DEHYDROGENASE CLASS-3"/>
    <property type="match status" value="1"/>
</dbReference>
<dbReference type="InterPro" id="IPR036291">
    <property type="entry name" value="NAD(P)-bd_dom_sf"/>
</dbReference>
<dbReference type="InterPro" id="IPR013154">
    <property type="entry name" value="ADH-like_N"/>
</dbReference>
<dbReference type="SMART" id="SM00829">
    <property type="entry name" value="PKS_ER"/>
    <property type="match status" value="1"/>
</dbReference>
<name>A0A6J7FSX8_9ZZZZ</name>
<dbReference type="EMBL" id="CAFBMH010000017">
    <property type="protein sequence ID" value="CAB4898531.1"/>
    <property type="molecule type" value="Genomic_DNA"/>
</dbReference>
<dbReference type="InterPro" id="IPR011032">
    <property type="entry name" value="GroES-like_sf"/>
</dbReference>
<evidence type="ECO:0000259" key="5">
    <source>
        <dbReference type="SMART" id="SM00829"/>
    </source>
</evidence>
<dbReference type="GO" id="GO:0046294">
    <property type="term" value="P:formaldehyde catabolic process"/>
    <property type="evidence" value="ECO:0007669"/>
    <property type="project" value="TreeGrafter"/>
</dbReference>
<dbReference type="InterPro" id="IPR020843">
    <property type="entry name" value="ER"/>
</dbReference>
<dbReference type="AlphaFoldDB" id="A0A6J7FSX8"/>
<dbReference type="SUPFAM" id="SSF50129">
    <property type="entry name" value="GroES-like"/>
    <property type="match status" value="2"/>
</dbReference>
<sequence>MKTTAAVMRAHNQPLSIETIDVDPPKAGELLLRMAAAGICGSDRHVLEGHFPGAVPTVGGHEGAGVVEAVGEGVQGFAVGDHVLQTFVGPCGVCASCRRGQRTFCTLRWTTDGTLPDGTFRMHAADGSPIGTLLGLGSFSAHTVSPARNCVVVPPDVDLACAALVSCGVSTGVGAMVNVARTQIGDDVAILGAGGVGAAAIMGAVIAGAGRIIAIDVHDTKEGPARSFGATHFLNARTQNVAEAISQITEGRGVDRIVLTLDRIFPEHYKLAIEALAPGGVAVQVGSTDHGMDHLPVSPNAFASRQVSFTGTVYGGMNPEADARRWLELHRRGALPVEKLITREYEIGDINKAFDDLAAGRNIRGLVRFE</sequence>
<protein>
    <submittedName>
        <fullName evidence="8">Unannotated protein</fullName>
    </submittedName>
</protein>
<reference evidence="8" key="1">
    <citation type="submission" date="2020-05" db="EMBL/GenBank/DDBJ databases">
        <authorList>
            <person name="Chiriac C."/>
            <person name="Salcher M."/>
            <person name="Ghai R."/>
            <person name="Kavagutti S V."/>
        </authorList>
    </citation>
    <scope>NUCLEOTIDE SEQUENCE</scope>
</reference>
<dbReference type="EMBL" id="CAFABA010000010">
    <property type="protein sequence ID" value="CAB4816896.1"/>
    <property type="molecule type" value="Genomic_DNA"/>
</dbReference>
<dbReference type="GO" id="GO:0008270">
    <property type="term" value="F:zinc ion binding"/>
    <property type="evidence" value="ECO:0007669"/>
    <property type="project" value="InterPro"/>
</dbReference>
<evidence type="ECO:0000256" key="2">
    <source>
        <dbReference type="ARBA" id="ARBA00022833"/>
    </source>
</evidence>
<gene>
    <name evidence="6" type="ORF">UFOPK2754_02571</name>
    <name evidence="7" type="ORF">UFOPK3139_00427</name>
    <name evidence="8" type="ORF">UFOPK3543_00724</name>
    <name evidence="9" type="ORF">UFOPK3967_03048</name>
</gene>
<dbReference type="PROSITE" id="PS00059">
    <property type="entry name" value="ADH_ZINC"/>
    <property type="match status" value="1"/>
</dbReference>
<keyword evidence="4" id="KW-0520">NAD</keyword>
<dbReference type="InterPro" id="IPR002328">
    <property type="entry name" value="ADH_Zn_CS"/>
</dbReference>
<dbReference type="Gene3D" id="3.90.180.10">
    <property type="entry name" value="Medium-chain alcohol dehydrogenases, catalytic domain"/>
    <property type="match status" value="1"/>
</dbReference>
<dbReference type="EMBL" id="CAEZYR010000121">
    <property type="protein sequence ID" value="CAB4763538.1"/>
    <property type="molecule type" value="Genomic_DNA"/>
</dbReference>
<proteinExistence type="predicted"/>
<evidence type="ECO:0000256" key="4">
    <source>
        <dbReference type="ARBA" id="ARBA00023027"/>
    </source>
</evidence>
<evidence type="ECO:0000256" key="3">
    <source>
        <dbReference type="ARBA" id="ARBA00023002"/>
    </source>
</evidence>
<keyword evidence="2" id="KW-0862">Zinc</keyword>
<evidence type="ECO:0000313" key="9">
    <source>
        <dbReference type="EMBL" id="CAB5025880.1"/>
    </source>
</evidence>
<dbReference type="Gene3D" id="3.40.50.720">
    <property type="entry name" value="NAD(P)-binding Rossmann-like Domain"/>
    <property type="match status" value="1"/>
</dbReference>
<feature type="domain" description="Enoyl reductase (ER)" evidence="5">
    <location>
        <begin position="10"/>
        <end position="367"/>
    </location>
</feature>
<dbReference type="GO" id="GO:0005829">
    <property type="term" value="C:cytosol"/>
    <property type="evidence" value="ECO:0007669"/>
    <property type="project" value="TreeGrafter"/>
</dbReference>
<dbReference type="EMBL" id="CAFBOS010000298">
    <property type="protein sequence ID" value="CAB5025880.1"/>
    <property type="molecule type" value="Genomic_DNA"/>
</dbReference>
<dbReference type="Pfam" id="PF08240">
    <property type="entry name" value="ADH_N"/>
    <property type="match status" value="1"/>
</dbReference>